<protein>
    <submittedName>
        <fullName evidence="2">Uncharacterized protein DUF1801</fullName>
    </submittedName>
</protein>
<gene>
    <name evidence="2" type="ORF">B0I29_11868</name>
</gene>
<name>A0A327Z5L8_9ACTN</name>
<dbReference type="Proteomes" id="UP000249341">
    <property type="component" value="Unassembled WGS sequence"/>
</dbReference>
<dbReference type="AlphaFoldDB" id="A0A327Z5L8"/>
<dbReference type="OrthoDB" id="5951444at2"/>
<proteinExistence type="predicted"/>
<evidence type="ECO:0000313" key="2">
    <source>
        <dbReference type="EMBL" id="RAK29276.1"/>
    </source>
</evidence>
<dbReference type="SUPFAM" id="SSF159888">
    <property type="entry name" value="YdhG-like"/>
    <property type="match status" value="1"/>
</dbReference>
<accession>A0A327Z5L8</accession>
<comment type="caution">
    <text evidence="2">The sequence shown here is derived from an EMBL/GenBank/DDBJ whole genome shotgun (WGS) entry which is preliminary data.</text>
</comment>
<sequence length="143" mass="15649">MAEPKTVRTEQGVDEFLAAVADPKRRDDAVAALALIRDATGAEPTMWGTAIVGFGVYHYRYATGTEGDWPAVGLSPRKQALTLYISAGFDAYPGLLERLGPHRTGKSCLYLKRLADVDQEVLRELVKAGYEHLNGKTVISERV</sequence>
<evidence type="ECO:0000259" key="1">
    <source>
        <dbReference type="Pfam" id="PF08818"/>
    </source>
</evidence>
<dbReference type="InterPro" id="IPR014922">
    <property type="entry name" value="YdhG-like"/>
</dbReference>
<feature type="domain" description="YdhG-like" evidence="1">
    <location>
        <begin position="25"/>
        <end position="128"/>
    </location>
</feature>
<organism evidence="2 3">
    <name type="scientific">Actinoplanes lutulentus</name>
    <dbReference type="NCBI Taxonomy" id="1287878"/>
    <lineage>
        <taxon>Bacteria</taxon>
        <taxon>Bacillati</taxon>
        <taxon>Actinomycetota</taxon>
        <taxon>Actinomycetes</taxon>
        <taxon>Micromonosporales</taxon>
        <taxon>Micromonosporaceae</taxon>
        <taxon>Actinoplanes</taxon>
    </lineage>
</organism>
<dbReference type="EMBL" id="QLMJ01000018">
    <property type="protein sequence ID" value="RAK29276.1"/>
    <property type="molecule type" value="Genomic_DNA"/>
</dbReference>
<dbReference type="RefSeq" id="WP_111652974.1">
    <property type="nucleotide sequence ID" value="NZ_JACHWI010000003.1"/>
</dbReference>
<dbReference type="Pfam" id="PF08818">
    <property type="entry name" value="DUF1801"/>
    <property type="match status" value="1"/>
</dbReference>
<evidence type="ECO:0000313" key="3">
    <source>
        <dbReference type="Proteomes" id="UP000249341"/>
    </source>
</evidence>
<keyword evidence="3" id="KW-1185">Reference proteome</keyword>
<reference evidence="2 3" key="1">
    <citation type="submission" date="2018-06" db="EMBL/GenBank/DDBJ databases">
        <title>Genomic Encyclopedia of Type Strains, Phase III (KMG-III): the genomes of soil and plant-associated and newly described type strains.</title>
        <authorList>
            <person name="Whitman W."/>
        </authorList>
    </citation>
    <scope>NUCLEOTIDE SEQUENCE [LARGE SCALE GENOMIC DNA]</scope>
    <source>
        <strain evidence="2 3">CGMCC 4.7090</strain>
    </source>
</reference>